<evidence type="ECO:0000256" key="2">
    <source>
        <dbReference type="RuleBase" id="RU003690"/>
    </source>
</evidence>
<comment type="similarity">
    <text evidence="1 2">Belongs to the glycosyl hydrolase 1 family.</text>
</comment>
<sequence>MASLSFLLCLVLINTVGLILCVEQFNRDDFPPHFVFGSGSSAYQEDIQLMVETGLEAYRFSISWSRLIPRIQPHVTLVHDDLPQALEDEYGGWLSRNVVKDFTVYADVCFRNFGDRVLHWTTFNEVNIFALAGYYFGLTPPQRCSPPFGTNCSNGNSSSEPYIAAHNILLAHASAANLYKNKYQGRQQGFIGINIYTYWIINPVVFGDYPEIMKKNAGIRIPAFTELESKQVKGSFDFIGVNHYGTYYVKDDTNSLKMDNRDVMADLAIQTILVEQGDTPPGELPITPSGLVGLLEYFQQFYGNPPIYIHENGQRTYRNTTLQDIGRVRHMHGYIGGLLDAVRTRSHGIWLINLQKPVNEET</sequence>
<dbReference type="AlphaFoldDB" id="A0A7J0GSQ0"/>
<dbReference type="PANTHER" id="PTHR10353">
    <property type="entry name" value="GLYCOSYL HYDROLASE"/>
    <property type="match status" value="1"/>
</dbReference>
<accession>A0A7J0GSQ0</accession>
<dbReference type="Gene3D" id="3.20.20.80">
    <property type="entry name" value="Glycosidases"/>
    <property type="match status" value="2"/>
</dbReference>
<evidence type="ECO:0000313" key="5">
    <source>
        <dbReference type="Proteomes" id="UP000585474"/>
    </source>
</evidence>
<name>A0A7J0GSQ0_9ERIC</name>
<dbReference type="SUPFAM" id="SSF51445">
    <property type="entry name" value="(Trans)glycosidases"/>
    <property type="match status" value="1"/>
</dbReference>
<reference evidence="4 5" key="1">
    <citation type="submission" date="2019-07" db="EMBL/GenBank/DDBJ databases">
        <title>De Novo Assembly of kiwifruit Actinidia rufa.</title>
        <authorList>
            <person name="Sugita-Konishi S."/>
            <person name="Sato K."/>
            <person name="Mori E."/>
            <person name="Abe Y."/>
            <person name="Kisaki G."/>
            <person name="Hamano K."/>
            <person name="Suezawa K."/>
            <person name="Otani M."/>
            <person name="Fukuda T."/>
            <person name="Manabe T."/>
            <person name="Gomi K."/>
            <person name="Tabuchi M."/>
            <person name="Akimitsu K."/>
            <person name="Kataoka I."/>
        </authorList>
    </citation>
    <scope>NUCLEOTIDE SEQUENCE [LARGE SCALE GENOMIC DNA]</scope>
    <source>
        <strain evidence="5">cv. Fuchu</strain>
    </source>
</reference>
<feature type="chain" id="PRO_5029513320" evidence="3">
    <location>
        <begin position="22"/>
        <end position="362"/>
    </location>
</feature>
<feature type="signal peptide" evidence="3">
    <location>
        <begin position="1"/>
        <end position="21"/>
    </location>
</feature>
<protein>
    <submittedName>
        <fullName evidence="4">Beta glucosidase 11</fullName>
    </submittedName>
</protein>
<dbReference type="InterPro" id="IPR017853">
    <property type="entry name" value="GH"/>
</dbReference>
<dbReference type="InterPro" id="IPR001360">
    <property type="entry name" value="Glyco_hydro_1"/>
</dbReference>
<organism evidence="4 5">
    <name type="scientific">Actinidia rufa</name>
    <dbReference type="NCBI Taxonomy" id="165716"/>
    <lineage>
        <taxon>Eukaryota</taxon>
        <taxon>Viridiplantae</taxon>
        <taxon>Streptophyta</taxon>
        <taxon>Embryophyta</taxon>
        <taxon>Tracheophyta</taxon>
        <taxon>Spermatophyta</taxon>
        <taxon>Magnoliopsida</taxon>
        <taxon>eudicotyledons</taxon>
        <taxon>Gunneridae</taxon>
        <taxon>Pentapetalae</taxon>
        <taxon>asterids</taxon>
        <taxon>Ericales</taxon>
        <taxon>Actinidiaceae</taxon>
        <taxon>Actinidia</taxon>
    </lineage>
</organism>
<proteinExistence type="inferred from homology"/>
<evidence type="ECO:0000256" key="3">
    <source>
        <dbReference type="SAM" id="SignalP"/>
    </source>
</evidence>
<comment type="caution">
    <text evidence="4">The sequence shown here is derived from an EMBL/GenBank/DDBJ whole genome shotgun (WGS) entry which is preliminary data.</text>
</comment>
<dbReference type="EMBL" id="BJWL01000023">
    <property type="protein sequence ID" value="GFZ13731.1"/>
    <property type="molecule type" value="Genomic_DNA"/>
</dbReference>
<dbReference type="Proteomes" id="UP000585474">
    <property type="component" value="Unassembled WGS sequence"/>
</dbReference>
<dbReference type="OrthoDB" id="65569at2759"/>
<dbReference type="GO" id="GO:0005975">
    <property type="term" value="P:carbohydrate metabolic process"/>
    <property type="evidence" value="ECO:0007669"/>
    <property type="project" value="InterPro"/>
</dbReference>
<evidence type="ECO:0000313" key="4">
    <source>
        <dbReference type="EMBL" id="GFZ13731.1"/>
    </source>
</evidence>
<keyword evidence="5" id="KW-1185">Reference proteome</keyword>
<dbReference type="Pfam" id="PF00232">
    <property type="entry name" value="Glyco_hydro_1"/>
    <property type="match status" value="3"/>
</dbReference>
<gene>
    <name evidence="4" type="ORF">Acr_23g0021160</name>
</gene>
<evidence type="ECO:0000256" key="1">
    <source>
        <dbReference type="ARBA" id="ARBA00010838"/>
    </source>
</evidence>
<dbReference type="GO" id="GO:0008422">
    <property type="term" value="F:beta-glucosidase activity"/>
    <property type="evidence" value="ECO:0007669"/>
    <property type="project" value="TreeGrafter"/>
</dbReference>
<dbReference type="PANTHER" id="PTHR10353:SF29">
    <property type="entry name" value="BETA-GLUCOSIDASE 11"/>
    <property type="match status" value="1"/>
</dbReference>
<keyword evidence="3" id="KW-0732">Signal</keyword>